<proteinExistence type="predicted"/>
<dbReference type="EMBL" id="HBUE01328079">
    <property type="protein sequence ID" value="CAG6591729.1"/>
    <property type="molecule type" value="Transcribed_RNA"/>
</dbReference>
<name>A0A8D8MSZ9_CULPI</name>
<evidence type="ECO:0000313" key="2">
    <source>
        <dbReference type="EMBL" id="CAG6539679.1"/>
    </source>
</evidence>
<keyword evidence="1" id="KW-0812">Transmembrane</keyword>
<protein>
    <submittedName>
        <fullName evidence="2">(northern house mosquito) hypothetical protein</fullName>
    </submittedName>
</protein>
<accession>A0A8D8MSZ9</accession>
<feature type="transmembrane region" description="Helical" evidence="1">
    <location>
        <begin position="39"/>
        <end position="62"/>
    </location>
</feature>
<organism evidence="2">
    <name type="scientific">Culex pipiens</name>
    <name type="common">House mosquito</name>
    <dbReference type="NCBI Taxonomy" id="7175"/>
    <lineage>
        <taxon>Eukaryota</taxon>
        <taxon>Metazoa</taxon>
        <taxon>Ecdysozoa</taxon>
        <taxon>Arthropoda</taxon>
        <taxon>Hexapoda</taxon>
        <taxon>Insecta</taxon>
        <taxon>Pterygota</taxon>
        <taxon>Neoptera</taxon>
        <taxon>Endopterygota</taxon>
        <taxon>Diptera</taxon>
        <taxon>Nematocera</taxon>
        <taxon>Culicoidea</taxon>
        <taxon>Culicidae</taxon>
        <taxon>Culicinae</taxon>
        <taxon>Culicini</taxon>
        <taxon>Culex</taxon>
        <taxon>Culex</taxon>
    </lineage>
</organism>
<keyword evidence="1" id="KW-1133">Transmembrane helix</keyword>
<keyword evidence="1" id="KW-0472">Membrane</keyword>
<feature type="transmembrane region" description="Helical" evidence="1">
    <location>
        <begin position="74"/>
        <end position="92"/>
    </location>
</feature>
<reference evidence="2" key="1">
    <citation type="submission" date="2021-05" db="EMBL/GenBank/DDBJ databases">
        <authorList>
            <person name="Alioto T."/>
            <person name="Alioto T."/>
            <person name="Gomez Garrido J."/>
        </authorList>
    </citation>
    <scope>NUCLEOTIDE SEQUENCE</scope>
</reference>
<dbReference type="AlphaFoldDB" id="A0A8D8MSZ9"/>
<evidence type="ECO:0000256" key="1">
    <source>
        <dbReference type="SAM" id="Phobius"/>
    </source>
</evidence>
<dbReference type="EMBL" id="HBUE01221431">
    <property type="protein sequence ID" value="CAG6539679.1"/>
    <property type="molecule type" value="Transcribed_RNA"/>
</dbReference>
<sequence length="163" mass="18675">MFDELTLQVILCVLFSMDSTVIPVQQLSANNALVKCFGLILFCSSFFMLDFFLFLNVLIYYLRYVSWRIVRLNCFYSSFYCQMCILMILMVLSNQMYVSGLRSLSVNTLFTRPIVVGLLFFLMIDVQLDQLVNVFLLHICTNMASVVFQCGTGLPMSANALIK</sequence>